<dbReference type="GO" id="GO:0005764">
    <property type="term" value="C:lysosome"/>
    <property type="evidence" value="ECO:0007669"/>
    <property type="project" value="UniProtKB-SubCell"/>
</dbReference>
<feature type="signal peptide" evidence="21">
    <location>
        <begin position="1"/>
        <end position="26"/>
    </location>
</feature>
<keyword evidence="8" id="KW-0645">Protease</keyword>
<evidence type="ECO:0000256" key="7">
    <source>
        <dbReference type="ARBA" id="ARBA00022645"/>
    </source>
</evidence>
<dbReference type="KEGG" id="gba:J421_1516"/>
<feature type="chain" id="PRO_5004795021" description="Carboxypeptidase Q" evidence="21">
    <location>
        <begin position="27"/>
        <end position="549"/>
    </location>
</feature>
<keyword evidence="11" id="KW-0378">Hydrolase</keyword>
<evidence type="ECO:0000256" key="6">
    <source>
        <dbReference type="ARBA" id="ARBA00022525"/>
    </source>
</evidence>
<evidence type="ECO:0000256" key="19">
    <source>
        <dbReference type="ARBA" id="ARBA00025833"/>
    </source>
</evidence>
<dbReference type="GO" id="GO:0005576">
    <property type="term" value="C:extracellular region"/>
    <property type="evidence" value="ECO:0007669"/>
    <property type="project" value="UniProtKB-SubCell"/>
</dbReference>
<keyword evidence="7" id="KW-0121">Carboxypeptidase</keyword>
<dbReference type="RefSeq" id="WP_025410568.1">
    <property type="nucleotide sequence ID" value="NZ_CP007128.1"/>
</dbReference>
<dbReference type="PATRIC" id="fig|861299.3.peg.1540"/>
<keyword evidence="6" id="KW-0964">Secreted</keyword>
<evidence type="ECO:0000256" key="1">
    <source>
        <dbReference type="ARBA" id="ARBA00004240"/>
    </source>
</evidence>
<evidence type="ECO:0000256" key="15">
    <source>
        <dbReference type="ARBA" id="ARBA00023049"/>
    </source>
</evidence>
<dbReference type="Gene3D" id="3.40.630.10">
    <property type="entry name" value="Zn peptidases"/>
    <property type="match status" value="2"/>
</dbReference>
<dbReference type="SUPFAM" id="SSF53187">
    <property type="entry name" value="Zn-dependent exopeptidases"/>
    <property type="match status" value="1"/>
</dbReference>
<sequence>MHAHIARLPRRAGRTAALAGSLAALAWTGAPLRAQAPVTKDAPAARVERVDSAAVARIEDEGFNRSQVMDVASWLTDVYGPRLTGGPTIRQAADWAMKTMTGWGLSNVHLEPWGPFGRGWSNERFSLQVLEPQKWEAIAYPSAWTPGTSGAVTGQAILVQADSEADLAKYRGQLRGKFVLVGAPRDVPARFTPQGSRRTDADLAEMAAAPMPQPSAQRRGAFDPSQMTPEQRLRFQRQQLVPRLIRAAAEEGAAAVLLQGQGDDGTVFVSSTGGSRDTAPNAPLVPTAVLAAEHYGRIARTLAKGVPVTLELNAQNRWYDADRNAFNVVAEIPGTDRRLKDEVVMVGAHFDSWHAGTGATDNAAGSAIMMEALRILKASGVPLRRTVRIGLWTGEEEGLLGSRAYVRQHFGDTATHSPEHAKFDVYFNVDNGTGKIRGVYLQGNDAIAPLFDAWMSPFKSRGMKTLTLANTGGTDHLSFDAVGLPGFQFIQDEVEYGTRTHHSNMDLYERLQPDDMKWNAVVVASFVMQAANRDAQVPRKGSTPARSNQ</sequence>
<dbReference type="AlphaFoldDB" id="W0RI15"/>
<keyword evidence="24" id="KW-1185">Reference proteome</keyword>
<accession>W0RI15</accession>
<dbReference type="PANTHER" id="PTHR12053">
    <property type="entry name" value="PROTEASE FAMILY M28 PLASMA GLUTAMATE CARBOXYPEPTIDASE-RELATED"/>
    <property type="match status" value="1"/>
</dbReference>
<keyword evidence="13" id="KW-0862">Zinc</keyword>
<dbReference type="GO" id="GO:0046872">
    <property type="term" value="F:metal ion binding"/>
    <property type="evidence" value="ECO:0007669"/>
    <property type="project" value="UniProtKB-KW"/>
</dbReference>
<dbReference type="eggNOG" id="COG2234">
    <property type="taxonomic scope" value="Bacteria"/>
</dbReference>
<evidence type="ECO:0000256" key="10">
    <source>
        <dbReference type="ARBA" id="ARBA00022729"/>
    </source>
</evidence>
<evidence type="ECO:0000259" key="22">
    <source>
        <dbReference type="Pfam" id="PF04389"/>
    </source>
</evidence>
<organism evidence="23 24">
    <name type="scientific">Gemmatirosa kalamazoonensis</name>
    <dbReference type="NCBI Taxonomy" id="861299"/>
    <lineage>
        <taxon>Bacteria</taxon>
        <taxon>Pseudomonadati</taxon>
        <taxon>Gemmatimonadota</taxon>
        <taxon>Gemmatimonadia</taxon>
        <taxon>Gemmatimonadales</taxon>
        <taxon>Gemmatimonadaceae</taxon>
        <taxon>Gemmatirosa</taxon>
    </lineage>
</organism>
<evidence type="ECO:0000256" key="11">
    <source>
        <dbReference type="ARBA" id="ARBA00022801"/>
    </source>
</evidence>
<gene>
    <name evidence="23" type="ORF">J421_1516</name>
</gene>
<dbReference type="Pfam" id="PF04389">
    <property type="entry name" value="Peptidase_M28"/>
    <property type="match status" value="1"/>
</dbReference>
<name>W0RI15_9BACT</name>
<keyword evidence="18" id="KW-0458">Lysosome</keyword>
<evidence type="ECO:0000313" key="24">
    <source>
        <dbReference type="Proteomes" id="UP000019151"/>
    </source>
</evidence>
<keyword evidence="12" id="KW-0256">Endoplasmic reticulum</keyword>
<evidence type="ECO:0000256" key="2">
    <source>
        <dbReference type="ARBA" id="ARBA00004371"/>
    </source>
</evidence>
<evidence type="ECO:0000256" key="13">
    <source>
        <dbReference type="ARBA" id="ARBA00022833"/>
    </source>
</evidence>
<evidence type="ECO:0000256" key="5">
    <source>
        <dbReference type="ARBA" id="ARBA00014116"/>
    </source>
</evidence>
<keyword evidence="16" id="KW-0865">Zymogen</keyword>
<comment type="subunit">
    <text evidence="19">Homodimer. The monomeric form is inactive while the homodimer is active.</text>
</comment>
<proteinExistence type="predicted"/>
<evidence type="ECO:0000256" key="21">
    <source>
        <dbReference type="SAM" id="SignalP"/>
    </source>
</evidence>
<evidence type="ECO:0000256" key="17">
    <source>
        <dbReference type="ARBA" id="ARBA00023180"/>
    </source>
</evidence>
<keyword evidence="15" id="KW-0482">Metalloprotease</keyword>
<dbReference type="HOGENOM" id="CLU_033697_1_1_0"/>
<evidence type="ECO:0000256" key="14">
    <source>
        <dbReference type="ARBA" id="ARBA00023034"/>
    </source>
</evidence>
<keyword evidence="10 21" id="KW-0732">Signal</keyword>
<dbReference type="InParanoid" id="W0RI15"/>
<evidence type="ECO:0000256" key="3">
    <source>
        <dbReference type="ARBA" id="ARBA00004555"/>
    </source>
</evidence>
<dbReference type="PANTHER" id="PTHR12053:SF3">
    <property type="entry name" value="CARBOXYPEPTIDASE Q"/>
    <property type="match status" value="1"/>
</dbReference>
<dbReference type="STRING" id="861299.J421_1516"/>
<keyword evidence="14" id="KW-0333">Golgi apparatus</keyword>
<dbReference type="EMBL" id="CP007128">
    <property type="protein sequence ID" value="AHG89053.1"/>
    <property type="molecule type" value="Genomic_DNA"/>
</dbReference>
<evidence type="ECO:0000256" key="18">
    <source>
        <dbReference type="ARBA" id="ARBA00023228"/>
    </source>
</evidence>
<feature type="domain" description="Peptidase M28" evidence="22">
    <location>
        <begin position="327"/>
        <end position="526"/>
    </location>
</feature>
<dbReference type="GO" id="GO:0006508">
    <property type="term" value="P:proteolysis"/>
    <property type="evidence" value="ECO:0007669"/>
    <property type="project" value="UniProtKB-KW"/>
</dbReference>
<evidence type="ECO:0000256" key="16">
    <source>
        <dbReference type="ARBA" id="ARBA00023145"/>
    </source>
</evidence>
<dbReference type="Proteomes" id="UP000019151">
    <property type="component" value="Chromosome"/>
</dbReference>
<keyword evidence="17" id="KW-0325">Glycoprotein</keyword>
<evidence type="ECO:0000256" key="8">
    <source>
        <dbReference type="ARBA" id="ARBA00022670"/>
    </source>
</evidence>
<dbReference type="GO" id="GO:0004180">
    <property type="term" value="F:carboxypeptidase activity"/>
    <property type="evidence" value="ECO:0007669"/>
    <property type="project" value="UniProtKB-KW"/>
</dbReference>
<evidence type="ECO:0000256" key="12">
    <source>
        <dbReference type="ARBA" id="ARBA00022824"/>
    </source>
</evidence>
<evidence type="ECO:0000256" key="20">
    <source>
        <dbReference type="ARBA" id="ARBA00033328"/>
    </source>
</evidence>
<dbReference type="InterPro" id="IPR007484">
    <property type="entry name" value="Peptidase_M28"/>
</dbReference>
<reference evidence="23 24" key="1">
    <citation type="journal article" date="2014" name="Genome Announc.">
        <title>Genome Sequence and Methylome of Soil Bacterium Gemmatirosa kalamazoonensis KBS708T, a Member of the Rarely Cultivated Gemmatimonadetes Phylum.</title>
        <authorList>
            <person name="Debruyn J.M."/>
            <person name="Radosevich M."/>
            <person name="Wommack K.E."/>
            <person name="Polson S.W."/>
            <person name="Hauser L.J."/>
            <person name="Fawaz M.N."/>
            <person name="Korlach J."/>
            <person name="Tsai Y.C."/>
        </authorList>
    </citation>
    <scope>NUCLEOTIDE SEQUENCE [LARGE SCALE GENOMIC DNA]</scope>
    <source>
        <strain evidence="23 24">KBS708</strain>
    </source>
</reference>
<evidence type="ECO:0000256" key="4">
    <source>
        <dbReference type="ARBA" id="ARBA00004613"/>
    </source>
</evidence>
<evidence type="ECO:0000313" key="23">
    <source>
        <dbReference type="EMBL" id="AHG89053.1"/>
    </source>
</evidence>
<comment type="subcellular location">
    <subcellularLocation>
        <location evidence="1">Endoplasmic reticulum</location>
    </subcellularLocation>
    <subcellularLocation>
        <location evidence="3">Golgi apparatus</location>
    </subcellularLocation>
    <subcellularLocation>
        <location evidence="2">Lysosome</location>
    </subcellularLocation>
    <subcellularLocation>
        <location evidence="4">Secreted</location>
    </subcellularLocation>
</comment>
<dbReference type="InterPro" id="IPR039866">
    <property type="entry name" value="CPQ"/>
</dbReference>
<keyword evidence="9" id="KW-0479">Metal-binding</keyword>
<protein>
    <recommendedName>
        <fullName evidence="5">Carboxypeptidase Q</fullName>
    </recommendedName>
    <alternativeName>
        <fullName evidence="20">Plasma glutamate carboxypeptidase</fullName>
    </alternativeName>
</protein>
<evidence type="ECO:0000256" key="9">
    <source>
        <dbReference type="ARBA" id="ARBA00022723"/>
    </source>
</evidence>
<dbReference type="GO" id="GO:0070573">
    <property type="term" value="F:metallodipeptidase activity"/>
    <property type="evidence" value="ECO:0007669"/>
    <property type="project" value="InterPro"/>
</dbReference>